<sequence length="61" mass="7058">MPSFIRSNFMAKTGRDKNTKNKAKHSKLMAQKISKKKTEGQLRKERLKAIINKANQDKNDI</sequence>
<organism evidence="2 3">
    <name type="scientific">Confluentibacter flavum</name>
    <dbReference type="NCBI Taxonomy" id="1909700"/>
    <lineage>
        <taxon>Bacteria</taxon>
        <taxon>Pseudomonadati</taxon>
        <taxon>Bacteroidota</taxon>
        <taxon>Flavobacteriia</taxon>
        <taxon>Flavobacteriales</taxon>
        <taxon>Flavobacteriaceae</taxon>
        <taxon>Confluentibacter</taxon>
    </lineage>
</organism>
<accession>A0A2N3HMQ3</accession>
<name>A0A2N3HMQ3_9FLAO</name>
<comment type="caution">
    <text evidence="2">The sequence shown here is derived from an EMBL/GenBank/DDBJ whole genome shotgun (WGS) entry which is preliminary data.</text>
</comment>
<reference evidence="2 3" key="1">
    <citation type="submission" date="2017-12" db="EMBL/GenBank/DDBJ databases">
        <title>Confluentibacter flavum sp. nov., isolated from the saline lake.</title>
        <authorList>
            <person name="Yu L."/>
        </authorList>
    </citation>
    <scope>NUCLEOTIDE SEQUENCE [LARGE SCALE GENOMIC DNA]</scope>
    <source>
        <strain evidence="2 3">3B</strain>
    </source>
</reference>
<evidence type="ECO:0000313" key="3">
    <source>
        <dbReference type="Proteomes" id="UP000233435"/>
    </source>
</evidence>
<evidence type="ECO:0000256" key="1">
    <source>
        <dbReference type="SAM" id="MobiDB-lite"/>
    </source>
</evidence>
<dbReference type="EMBL" id="PJEO01000014">
    <property type="protein sequence ID" value="PKQ46192.1"/>
    <property type="molecule type" value="Genomic_DNA"/>
</dbReference>
<protein>
    <submittedName>
        <fullName evidence="2">Uncharacterized protein</fullName>
    </submittedName>
</protein>
<gene>
    <name evidence="2" type="ORF">CSW08_03240</name>
</gene>
<proteinExistence type="predicted"/>
<keyword evidence="3" id="KW-1185">Reference proteome</keyword>
<dbReference type="AlphaFoldDB" id="A0A2N3HMQ3"/>
<evidence type="ECO:0000313" key="2">
    <source>
        <dbReference type="EMBL" id="PKQ46192.1"/>
    </source>
</evidence>
<dbReference type="Proteomes" id="UP000233435">
    <property type="component" value="Unassembled WGS sequence"/>
</dbReference>
<feature type="region of interest" description="Disordered" evidence="1">
    <location>
        <begin position="1"/>
        <end position="41"/>
    </location>
</feature>